<dbReference type="AlphaFoldDB" id="A0A2M7ASB9"/>
<protein>
    <submittedName>
        <fullName evidence="2">Endonuclease</fullName>
    </submittedName>
</protein>
<dbReference type="CDD" id="cd01038">
    <property type="entry name" value="Endonuclease_DUF559"/>
    <property type="match status" value="1"/>
</dbReference>
<comment type="caution">
    <text evidence="2">The sequence shown here is derived from an EMBL/GenBank/DDBJ whole genome shotgun (WGS) entry which is preliminary data.</text>
</comment>
<evidence type="ECO:0000313" key="2">
    <source>
        <dbReference type="EMBL" id="PIU73511.1"/>
    </source>
</evidence>
<evidence type="ECO:0000313" key="3">
    <source>
        <dbReference type="Proteomes" id="UP000231407"/>
    </source>
</evidence>
<keyword evidence="2" id="KW-0540">Nuclease</keyword>
<dbReference type="SUPFAM" id="SSF52980">
    <property type="entry name" value="Restriction endonuclease-like"/>
    <property type="match status" value="1"/>
</dbReference>
<dbReference type="EMBL" id="PEWA01000023">
    <property type="protein sequence ID" value="PIU73511.1"/>
    <property type="molecule type" value="Genomic_DNA"/>
</dbReference>
<keyword evidence="2" id="KW-0378">Hydrolase</keyword>
<dbReference type="Proteomes" id="UP000231407">
    <property type="component" value="Unassembled WGS sequence"/>
</dbReference>
<proteinExistence type="predicted"/>
<sequence>MKQDNNPITQRGHNKYLLELRELSRTNRKNPTPSESLLWNLVLNKKTLGYKFLRQKPIDQFILDFYCPKLLLDIEIDGGYHSSQANRDRGRDQILSNIGIKTIRYTNEAVINSLHSVAEDIKQQIVSRHDEI</sequence>
<feature type="domain" description="DUF559" evidence="1">
    <location>
        <begin position="21"/>
        <end position="125"/>
    </location>
</feature>
<accession>A0A2M7ASB9</accession>
<evidence type="ECO:0000259" key="1">
    <source>
        <dbReference type="Pfam" id="PF04480"/>
    </source>
</evidence>
<gene>
    <name evidence="2" type="ORF">COS78_01910</name>
</gene>
<dbReference type="GO" id="GO:0004519">
    <property type="term" value="F:endonuclease activity"/>
    <property type="evidence" value="ECO:0007669"/>
    <property type="project" value="UniProtKB-KW"/>
</dbReference>
<dbReference type="PANTHER" id="PTHR38590:SF1">
    <property type="entry name" value="BLL0828 PROTEIN"/>
    <property type="match status" value="1"/>
</dbReference>
<dbReference type="Gene3D" id="3.40.960.10">
    <property type="entry name" value="VSR Endonuclease"/>
    <property type="match status" value="1"/>
</dbReference>
<dbReference type="Pfam" id="PF04480">
    <property type="entry name" value="DUF559"/>
    <property type="match status" value="1"/>
</dbReference>
<dbReference type="PANTHER" id="PTHR38590">
    <property type="entry name" value="BLL0828 PROTEIN"/>
    <property type="match status" value="1"/>
</dbReference>
<keyword evidence="2" id="KW-0255">Endonuclease</keyword>
<dbReference type="InterPro" id="IPR007569">
    <property type="entry name" value="DUF559"/>
</dbReference>
<dbReference type="InterPro" id="IPR047216">
    <property type="entry name" value="Endonuclease_DUF559_bact"/>
</dbReference>
<organism evidence="2 3">
    <name type="scientific">Candidatus Shapirobacteria bacterium CG06_land_8_20_14_3_00_40_12</name>
    <dbReference type="NCBI Taxonomy" id="1974881"/>
    <lineage>
        <taxon>Bacteria</taxon>
        <taxon>Candidatus Shapironibacteriota</taxon>
    </lineage>
</organism>
<reference evidence="3" key="1">
    <citation type="submission" date="2017-09" db="EMBL/GenBank/DDBJ databases">
        <title>Depth-based differentiation of microbial function through sediment-hosted aquifers and enrichment of novel symbionts in the deep terrestrial subsurface.</title>
        <authorList>
            <person name="Probst A.J."/>
            <person name="Ladd B."/>
            <person name="Jarett J.K."/>
            <person name="Geller-Mcgrath D.E."/>
            <person name="Sieber C.M.K."/>
            <person name="Emerson J.B."/>
            <person name="Anantharaman K."/>
            <person name="Thomas B.C."/>
            <person name="Malmstrom R."/>
            <person name="Stieglmeier M."/>
            <person name="Klingl A."/>
            <person name="Woyke T."/>
            <person name="Ryan C.M."/>
            <person name="Banfield J.F."/>
        </authorList>
    </citation>
    <scope>NUCLEOTIDE SEQUENCE [LARGE SCALE GENOMIC DNA]</scope>
</reference>
<dbReference type="InterPro" id="IPR011335">
    <property type="entry name" value="Restrct_endonuc-II-like"/>
</dbReference>
<name>A0A2M7ASB9_9BACT</name>